<accession>A0ABT5E8M1</accession>
<reference evidence="1 2" key="1">
    <citation type="submission" date="2022-11" db="EMBL/GenBank/DDBJ databases">
        <title>Minimal conservation of predation-associated metabolite biosynthetic gene clusters underscores biosynthetic potential of Myxococcota including descriptions for ten novel species: Archangium lansinium sp. nov., Myxococcus landrumus sp. nov., Nannocystis bai.</title>
        <authorList>
            <person name="Ahearne A."/>
            <person name="Stevens C."/>
            <person name="Dowd S."/>
        </authorList>
    </citation>
    <scope>NUCLEOTIDE SEQUENCE [LARGE SCALE GENOMIC DNA]</scope>
    <source>
        <strain evidence="1 2">BB15-2</strain>
    </source>
</reference>
<protein>
    <submittedName>
        <fullName evidence="1">Uncharacterized protein</fullName>
    </submittedName>
</protein>
<organism evidence="1 2">
    <name type="scientific">Nannocystis bainbridge</name>
    <dbReference type="NCBI Taxonomy" id="2995303"/>
    <lineage>
        <taxon>Bacteria</taxon>
        <taxon>Pseudomonadati</taxon>
        <taxon>Myxococcota</taxon>
        <taxon>Polyangia</taxon>
        <taxon>Nannocystales</taxon>
        <taxon>Nannocystaceae</taxon>
        <taxon>Nannocystis</taxon>
    </lineage>
</organism>
<gene>
    <name evidence="1" type="ORF">POL25_32575</name>
</gene>
<evidence type="ECO:0000313" key="1">
    <source>
        <dbReference type="EMBL" id="MDC0721689.1"/>
    </source>
</evidence>
<proteinExistence type="predicted"/>
<dbReference type="EMBL" id="JAQNDL010000003">
    <property type="protein sequence ID" value="MDC0721689.1"/>
    <property type="molecule type" value="Genomic_DNA"/>
</dbReference>
<keyword evidence="2" id="KW-1185">Reference proteome</keyword>
<name>A0ABT5E8M1_9BACT</name>
<dbReference type="Proteomes" id="UP001221686">
    <property type="component" value="Unassembled WGS sequence"/>
</dbReference>
<evidence type="ECO:0000313" key="2">
    <source>
        <dbReference type="Proteomes" id="UP001221686"/>
    </source>
</evidence>
<sequence>MTIIQTLDLEPLVADVVADVLHSTAPGSVNVVVPPGFGDRIVGSAIVERLREAAGGVPVAELTMDEIPDVRTFIARLAAGLCRPFAADAADSDLALKSLLRAGEHPAIYVLRRFHCTLDTLPPWMLACLRTAEEDNLARAVVMAPASHRRLKRRWEKKGHPMIASDYGNSHDKRIVRLRGAAAIATLRPKSVPPHVYAYALKLTGGYPEVLARVLGAWERGGASIKLDRVLQQKLCAEALAGLVRFAEWLDHDDDAFFQGKVIDVYHRFDRDDAVEAVRQHELHELILDGDELRAGSLGPAALQCQREALLREDPNGQRRARVRARQLYLRADYSEVLRLLADEPRPAAATELLRHHATIMHLLTDVEPGLDTDWPALLKAIGEAQRWLDRNAEVDETGQLRRRYADLSQIARTIHGISDVRIVDRLGEPVADDGFDHDRVRAALFLLTLHFDGANRRRGPAGALRDGLALPEQLLRVWARWQLGLDYYRAPVLDPAIVAALTQVWDKPDSPLKLPTVGESFPSLWSFALYAGALLDARALGERAPERSAQELMKSLQFLVARNDPAHALATAKRALRDRYLELCDRWLTAVFAVAPAVGDLTRGELLRILLPLPLLEDGSLDWSPAVSDGR</sequence>
<comment type="caution">
    <text evidence="1">The sequence shown here is derived from an EMBL/GenBank/DDBJ whole genome shotgun (WGS) entry which is preliminary data.</text>
</comment>
<dbReference type="RefSeq" id="WP_272090193.1">
    <property type="nucleotide sequence ID" value="NZ_JAQNDL010000003.1"/>
</dbReference>